<dbReference type="InterPro" id="IPR009057">
    <property type="entry name" value="Homeodomain-like_sf"/>
</dbReference>
<sequence>MNFTDLRILKTQERLQNALLELLDTKELKEITVKEICEKAGISRNAFYQHYGYKEDLYDQMVARATEGIRDSLMPIIQDASAVREETIVSYAEHIVEGISEVRELIYVMLKGDDGKFLRQLTDLIFGQNLTNALSFFDMKDSEELRLYYEFQSAGMAAFIIKWILDEGLSEEKAAKLLAGILLQSPGKKPVIV</sequence>
<dbReference type="Gene3D" id="1.10.357.10">
    <property type="entry name" value="Tetracycline Repressor, domain 2"/>
    <property type="match status" value="1"/>
</dbReference>
<protein>
    <submittedName>
        <fullName evidence="4">Transcriptional regulator, TetR family</fullName>
    </submittedName>
</protein>
<gene>
    <name evidence="4" type="ORF">SAMN04487771_102743</name>
</gene>
<name>A0A1I0FRH9_9FIRM</name>
<keyword evidence="1 2" id="KW-0238">DNA-binding</keyword>
<feature type="DNA-binding region" description="H-T-H motif" evidence="2">
    <location>
        <begin position="32"/>
        <end position="51"/>
    </location>
</feature>
<dbReference type="GO" id="GO:0003677">
    <property type="term" value="F:DNA binding"/>
    <property type="evidence" value="ECO:0007669"/>
    <property type="project" value="UniProtKB-UniRule"/>
</dbReference>
<dbReference type="Pfam" id="PF00440">
    <property type="entry name" value="TetR_N"/>
    <property type="match status" value="1"/>
</dbReference>
<evidence type="ECO:0000256" key="1">
    <source>
        <dbReference type="ARBA" id="ARBA00023125"/>
    </source>
</evidence>
<evidence type="ECO:0000259" key="3">
    <source>
        <dbReference type="PROSITE" id="PS50977"/>
    </source>
</evidence>
<dbReference type="InterPro" id="IPR001647">
    <property type="entry name" value="HTH_TetR"/>
</dbReference>
<dbReference type="AlphaFoldDB" id="A0A1I0FRH9"/>
<dbReference type="InterPro" id="IPR050624">
    <property type="entry name" value="HTH-type_Tx_Regulator"/>
</dbReference>
<evidence type="ECO:0000313" key="5">
    <source>
        <dbReference type="Proteomes" id="UP000199820"/>
    </source>
</evidence>
<proteinExistence type="predicted"/>
<accession>A0A1I0FRH9</accession>
<dbReference type="PROSITE" id="PS50977">
    <property type="entry name" value="HTH_TETR_2"/>
    <property type="match status" value="1"/>
</dbReference>
<dbReference type="EMBL" id="FOIL01000027">
    <property type="protein sequence ID" value="SET60750.1"/>
    <property type="molecule type" value="Genomic_DNA"/>
</dbReference>
<dbReference type="PANTHER" id="PTHR43479">
    <property type="entry name" value="ACREF/ENVCD OPERON REPRESSOR-RELATED"/>
    <property type="match status" value="1"/>
</dbReference>
<keyword evidence="5" id="KW-1185">Reference proteome</keyword>
<reference evidence="4 5" key="1">
    <citation type="submission" date="2016-10" db="EMBL/GenBank/DDBJ databases">
        <authorList>
            <person name="de Groot N.N."/>
        </authorList>
    </citation>
    <scope>NUCLEOTIDE SEQUENCE [LARGE SCALE GENOMIC DNA]</scope>
    <source>
        <strain evidence="4 5">KH1P1</strain>
    </source>
</reference>
<evidence type="ECO:0000313" key="4">
    <source>
        <dbReference type="EMBL" id="SET60750.1"/>
    </source>
</evidence>
<dbReference type="Proteomes" id="UP000199820">
    <property type="component" value="Unassembled WGS sequence"/>
</dbReference>
<evidence type="ECO:0000256" key="2">
    <source>
        <dbReference type="PROSITE-ProRule" id="PRU00335"/>
    </source>
</evidence>
<feature type="domain" description="HTH tetR-type" evidence="3">
    <location>
        <begin position="9"/>
        <end position="69"/>
    </location>
</feature>
<dbReference type="RefSeq" id="WP_074649716.1">
    <property type="nucleotide sequence ID" value="NZ_FOIL01000027.1"/>
</dbReference>
<organism evidence="4 5">
    <name type="scientific">[Clostridium] aminophilum</name>
    <dbReference type="NCBI Taxonomy" id="1526"/>
    <lineage>
        <taxon>Bacteria</taxon>
        <taxon>Bacillati</taxon>
        <taxon>Bacillota</taxon>
        <taxon>Clostridia</taxon>
        <taxon>Lachnospirales</taxon>
        <taxon>Lachnospiraceae</taxon>
    </lineage>
</organism>
<dbReference type="PANTHER" id="PTHR43479:SF11">
    <property type="entry name" value="ACREF_ENVCD OPERON REPRESSOR-RELATED"/>
    <property type="match status" value="1"/>
</dbReference>
<dbReference type="SUPFAM" id="SSF46689">
    <property type="entry name" value="Homeodomain-like"/>
    <property type="match status" value="1"/>
</dbReference>